<dbReference type="Pfam" id="PF05183">
    <property type="entry name" value="RdRP"/>
    <property type="match status" value="1"/>
</dbReference>
<evidence type="ECO:0000256" key="6">
    <source>
        <dbReference type="ARBA" id="ARBA00022884"/>
    </source>
</evidence>
<protein>
    <recommendedName>
        <fullName evidence="2">RNA-directed RNA polymerase</fullName>
        <ecNumber evidence="2">2.7.7.48</ecNumber>
    </recommendedName>
</protein>
<dbReference type="EnsemblMetazoa" id="G12016.1">
    <property type="protein sequence ID" value="G12016.1:cds"/>
    <property type="gene ID" value="G12016"/>
</dbReference>
<keyword evidence="4" id="KW-0808">Transferase</keyword>
<feature type="domain" description="RDRP core" evidence="9">
    <location>
        <begin position="383"/>
        <end position="932"/>
    </location>
</feature>
<keyword evidence="7" id="KW-0943">RNA-mediated gene silencing</keyword>
<keyword evidence="5" id="KW-0548">Nucleotidyltransferase</keyword>
<dbReference type="InterPro" id="IPR007855">
    <property type="entry name" value="RDRP"/>
</dbReference>
<name>A0A8W8I145_MAGGI</name>
<keyword evidence="6" id="KW-0694">RNA-binding</keyword>
<evidence type="ECO:0000256" key="3">
    <source>
        <dbReference type="ARBA" id="ARBA00022484"/>
    </source>
</evidence>
<dbReference type="InterPro" id="IPR057596">
    <property type="entry name" value="RDRP_core"/>
</dbReference>
<evidence type="ECO:0000256" key="4">
    <source>
        <dbReference type="ARBA" id="ARBA00022679"/>
    </source>
</evidence>
<comment type="similarity">
    <text evidence="1">Belongs to the RdRP family.</text>
</comment>
<comment type="catalytic activity">
    <reaction evidence="8">
        <text>RNA(n) + a ribonucleoside 5'-triphosphate = RNA(n+1) + diphosphate</text>
        <dbReference type="Rhea" id="RHEA:21248"/>
        <dbReference type="Rhea" id="RHEA-COMP:14527"/>
        <dbReference type="Rhea" id="RHEA-COMP:17342"/>
        <dbReference type="ChEBI" id="CHEBI:33019"/>
        <dbReference type="ChEBI" id="CHEBI:61557"/>
        <dbReference type="ChEBI" id="CHEBI:140395"/>
        <dbReference type="EC" id="2.7.7.48"/>
    </reaction>
</comment>
<dbReference type="GO" id="GO:0003723">
    <property type="term" value="F:RNA binding"/>
    <property type="evidence" value="ECO:0007669"/>
    <property type="project" value="UniProtKB-KW"/>
</dbReference>
<evidence type="ECO:0000259" key="9">
    <source>
        <dbReference type="Pfam" id="PF05183"/>
    </source>
</evidence>
<organism evidence="11 12">
    <name type="scientific">Magallana gigas</name>
    <name type="common">Pacific oyster</name>
    <name type="synonym">Crassostrea gigas</name>
    <dbReference type="NCBI Taxonomy" id="29159"/>
    <lineage>
        <taxon>Eukaryota</taxon>
        <taxon>Metazoa</taxon>
        <taxon>Spiralia</taxon>
        <taxon>Lophotrochozoa</taxon>
        <taxon>Mollusca</taxon>
        <taxon>Bivalvia</taxon>
        <taxon>Autobranchia</taxon>
        <taxon>Pteriomorphia</taxon>
        <taxon>Ostreida</taxon>
        <taxon>Ostreoidea</taxon>
        <taxon>Ostreidae</taxon>
        <taxon>Magallana</taxon>
    </lineage>
</organism>
<dbReference type="GO" id="GO:0031380">
    <property type="term" value="C:nuclear RNA-directed RNA polymerase complex"/>
    <property type="evidence" value="ECO:0007669"/>
    <property type="project" value="TreeGrafter"/>
</dbReference>
<feature type="domain" description="RDRP C-terminal head" evidence="10">
    <location>
        <begin position="962"/>
        <end position="1099"/>
    </location>
</feature>
<keyword evidence="3" id="KW-0696">RNA-directed RNA polymerase</keyword>
<dbReference type="PANTHER" id="PTHR23079:SF55">
    <property type="entry name" value="RNA-DIRECTED RNA POLYMERASE"/>
    <property type="match status" value="1"/>
</dbReference>
<evidence type="ECO:0000256" key="2">
    <source>
        <dbReference type="ARBA" id="ARBA00012494"/>
    </source>
</evidence>
<evidence type="ECO:0000256" key="1">
    <source>
        <dbReference type="ARBA" id="ARBA00005762"/>
    </source>
</evidence>
<evidence type="ECO:0000256" key="8">
    <source>
        <dbReference type="ARBA" id="ARBA00048744"/>
    </source>
</evidence>
<dbReference type="GO" id="GO:0003968">
    <property type="term" value="F:RNA-directed RNA polymerase activity"/>
    <property type="evidence" value="ECO:0007669"/>
    <property type="project" value="UniProtKB-KW"/>
</dbReference>
<dbReference type="Proteomes" id="UP000005408">
    <property type="component" value="Unassembled WGS sequence"/>
</dbReference>
<evidence type="ECO:0000256" key="7">
    <source>
        <dbReference type="ARBA" id="ARBA00023158"/>
    </source>
</evidence>
<evidence type="ECO:0000259" key="10">
    <source>
        <dbReference type="Pfam" id="PF26253"/>
    </source>
</evidence>
<dbReference type="EC" id="2.7.7.48" evidence="2"/>
<accession>A0A8W8I145</accession>
<dbReference type="InterPro" id="IPR058752">
    <property type="entry name" value="RDRP_C_head"/>
</dbReference>
<dbReference type="GO" id="GO:0030422">
    <property type="term" value="P:siRNA processing"/>
    <property type="evidence" value="ECO:0007669"/>
    <property type="project" value="TreeGrafter"/>
</dbReference>
<keyword evidence="12" id="KW-1185">Reference proteome</keyword>
<sequence length="1776" mass="205101">MASVEISQVSVTKQQEEKEIFHIRFYYIKSEDSVKAYFVDQLPEHIICVCNIQLSKDSENAYGEYSVTYEQAFETKKPECIEEDVRKTWLLNKPFTEQMAWMEISRKKRSYPDFSKSAQELSFSGIKVIGGSMTSPVTFVCHWELAASLLDELKVLFQFETMMITVEKNVEWEMQNGTSFTLELSFDSLHETIVVYKTDESLVILLNMKWNPKIYKNNGKTKKLDRGTAQDTGFDKIGCLSTYYLEFDVDQCSEIESCLTRLICCGFHITYAELQTKLPEPYLEILLPHNLELEYAWECVYSIGFRVIDQLTSELKNQIECYSRAQNTELLTQLLIDLAIKVIEKPFFNFKDEFHLLKPKSAITNVVEKEVLSHYYMVGRVVLTPTKTLFLPKEPVFQNRILREYGPEFFIRVVYRDEDFEKVNTVQSCFLDNILNRMKQFFKDGFRIRNRHYEFLGCSNSQLREHSFWFFHPHDGITSESIRCNSGELSKDRCVASYVSRFGLCFSSTRRTVDVDENSLQYVEDVKKDEYCFTDGIGRISTKLAEKVAAELHINPIPSAFQIRFGGCKGVVAQDPTLRNDADVLVIRKSMIKFESKSNNLEILGETRPGRLYLNRQVITLLSGLGIPDEVFLGLQEKMLLDIADMLLYDEVALLALSEFTGITDFKTILGERISFIQEPFFRSLLHLIYRYKLTNLMNRTRIHIPVDKGRIMIGTSDETKTLNPGQVFIQYSKQTHKPGKHTIIHEGHVVVTKNPCFHEGDIRVFNAINEPKLRHMVDSIVFPQNGLRPHPDEMSGSDLDGDMYFVCWDQDLCKFETRKPMDFPKAEKKQLPKEVSSHDIIDFLADYIRYDKLGLIANAHLVHADSNENGIFSEECHRLAKMHSDAVDFPKTGKNPEIDDDLRPKSYPDFMMKRDKQMYSSTKIIGKLFRQCKSFIRLQNQSRLKTFVNYDFILPSIENRIIEDAKRDREQYVKKVDELLDLYGIGSENEAITGLIMSVKSVTGRLKDEKFQVGQIVKEKMCIIQNSTREIFFEEFGGETNVFKDDQRVIHKAYAWYKITYEYENKAIRQILSFPWVVADVLALIKKKSTRESYSSRITDSLNRSYDALKAENEATAYYLQQLQVNVKTLLGNVMYNNADLKPIGLGFCGILKSQASLLLGTSEMQLEIISKAMKERGIVRIENKFQSQILCYRLMSDENGFVGFVTDSRIINLSETLEKDLLIKLKSKPIVQFLLNILQETFPKDTCSYLFSDLIVGVIVHVYHGQSCCQNSESPLLGVLRHFINCFRSWNWSPFPTLKEGWDALCITPETLFKISEKMMLMYQKIAVEQCEGIVFFSQAVQRVGDEDKNGFYRHEVFNMAPSMFGSIKFAEIYVQHQLKKITSADVSITRLNPIQLEAFGTDAALCRVENIIDQFSQTFSAVLSGAEKGHIIVENAYSAMFQGGHGGSRIAFEKYTGLSHGKHQKRDRYVPKLKRIDIDEDFNNDFEEKLIQQWNVLKNEYDYIFHGDICMSISLGTFYVMAIRQGRKMNVTEFNKIIKTIEDRKTKQNKTKKLNFSFHPFVSNTKENIRGILEGLGFSRYDEGRKTVSIKFKETNPVTLKFMENGEFICMDLPDIKWFMANVIPRAPQNKHIRYKLQTLRKIDKECASRLEGYQILMQNRNFLTTNGNGYLVNESLMKSRTVPFAKETNIETYSCDNSICKVEVATVRELELIPETTELRSFTDSSIEVTIFPRIPSLAASEDELKAYARDIWDKGFKLATELKKDITSAES</sequence>
<dbReference type="Pfam" id="PF26253">
    <property type="entry name" value="RdRP_head"/>
    <property type="match status" value="1"/>
</dbReference>
<evidence type="ECO:0000313" key="12">
    <source>
        <dbReference type="Proteomes" id="UP000005408"/>
    </source>
</evidence>
<proteinExistence type="inferred from homology"/>
<dbReference type="PANTHER" id="PTHR23079">
    <property type="entry name" value="RNA-DEPENDENT RNA POLYMERASE"/>
    <property type="match status" value="1"/>
</dbReference>
<evidence type="ECO:0000313" key="11">
    <source>
        <dbReference type="EnsemblMetazoa" id="G12016.1:cds"/>
    </source>
</evidence>
<dbReference type="OrthoDB" id="6513042at2759"/>
<reference evidence="11" key="1">
    <citation type="submission" date="2022-08" db="UniProtKB">
        <authorList>
            <consortium name="EnsemblMetazoa"/>
        </authorList>
    </citation>
    <scope>IDENTIFICATION</scope>
    <source>
        <strain evidence="11">05x7-T-G4-1.051#20</strain>
    </source>
</reference>
<evidence type="ECO:0000256" key="5">
    <source>
        <dbReference type="ARBA" id="ARBA00022695"/>
    </source>
</evidence>